<evidence type="ECO:0000259" key="1">
    <source>
        <dbReference type="Pfam" id="PF16571"/>
    </source>
</evidence>
<keyword evidence="2" id="KW-0863">Zinc-finger</keyword>
<accession>A0A1H8PPU4</accession>
<organism evidence="2 3">
    <name type="scientific">Actinacidiphila rubida</name>
    <dbReference type="NCBI Taxonomy" id="310780"/>
    <lineage>
        <taxon>Bacteria</taxon>
        <taxon>Bacillati</taxon>
        <taxon>Actinomycetota</taxon>
        <taxon>Actinomycetes</taxon>
        <taxon>Kitasatosporales</taxon>
        <taxon>Streptomycetaceae</taxon>
        <taxon>Actinacidiphila</taxon>
    </lineage>
</organism>
<reference evidence="2 3" key="1">
    <citation type="submission" date="2016-10" db="EMBL/GenBank/DDBJ databases">
        <authorList>
            <person name="de Groot N.N."/>
        </authorList>
    </citation>
    <scope>NUCLEOTIDE SEQUENCE [LARGE SCALE GENOMIC DNA]</scope>
    <source>
        <strain evidence="2 3">CGMCC 4.2026</strain>
    </source>
</reference>
<dbReference type="AlphaFoldDB" id="A0A1H8PPU4"/>
<protein>
    <submittedName>
        <fullName evidence="2">FBP C-terminal treble-clef zinc-finger</fullName>
    </submittedName>
</protein>
<evidence type="ECO:0000313" key="3">
    <source>
        <dbReference type="Proteomes" id="UP000181951"/>
    </source>
</evidence>
<dbReference type="STRING" id="310780.SAMN05216267_102673"/>
<keyword evidence="2" id="KW-0862">Zinc</keyword>
<feature type="domain" description="Elongation factor G-binding protein C-terminal treble-clef zinc-finger" evidence="1">
    <location>
        <begin position="15"/>
        <end position="177"/>
    </location>
</feature>
<keyword evidence="3" id="KW-1185">Reference proteome</keyword>
<dbReference type="GO" id="GO:0008270">
    <property type="term" value="F:zinc ion binding"/>
    <property type="evidence" value="ECO:0007669"/>
    <property type="project" value="UniProtKB-KW"/>
</dbReference>
<dbReference type="InterPro" id="IPR032330">
    <property type="entry name" value="EF-G-binding_C"/>
</dbReference>
<dbReference type="Pfam" id="PF16571">
    <property type="entry name" value="FBP_C"/>
    <property type="match status" value="1"/>
</dbReference>
<dbReference type="EMBL" id="FODD01000026">
    <property type="protein sequence ID" value="SEO43553.1"/>
    <property type="molecule type" value="Genomic_DNA"/>
</dbReference>
<sequence>MPGSVAGMDPLTEAEIRGSFVNCSKGEAKRLSMPRGLAELPWGDLDFLGWRDAGAPDRAYLVSATGPGGPVDGGEPVGLTLRVAPGARRNLLRSSLCGLCLTGHSGGGVDLLAAPLAGPAGRQGNTVALYMCADLACSLYVRGRKTSALAKRLEETLTLDEQIARTRRNLDGFLGKVLQTAA</sequence>
<keyword evidence="2" id="KW-0479">Metal-binding</keyword>
<proteinExistence type="predicted"/>
<evidence type="ECO:0000313" key="2">
    <source>
        <dbReference type="EMBL" id="SEO43553.1"/>
    </source>
</evidence>
<dbReference type="Proteomes" id="UP000181951">
    <property type="component" value="Unassembled WGS sequence"/>
</dbReference>
<name>A0A1H8PPU4_9ACTN</name>
<gene>
    <name evidence="2" type="ORF">SAMN05216267_102673</name>
</gene>